<evidence type="ECO:0008006" key="12">
    <source>
        <dbReference type="Google" id="ProtNLM"/>
    </source>
</evidence>
<feature type="transmembrane region" description="Helical" evidence="9">
    <location>
        <begin position="334"/>
        <end position="353"/>
    </location>
</feature>
<comment type="caution">
    <text evidence="10">The sequence shown here is derived from an EMBL/GenBank/DDBJ whole genome shotgun (WGS) entry which is preliminary data.</text>
</comment>
<keyword evidence="11" id="KW-1185">Reference proteome</keyword>
<keyword evidence="4 9" id="KW-0812">Transmembrane</keyword>
<comment type="similarity">
    <text evidence="2">Belongs to the oligopeptide OPT transporter family.</text>
</comment>
<reference evidence="10" key="1">
    <citation type="submission" date="2021-03" db="EMBL/GenBank/DDBJ databases">
        <authorList>
            <person name="Tagirdzhanova G."/>
        </authorList>
    </citation>
    <scope>NUCLEOTIDE SEQUENCE</scope>
</reference>
<evidence type="ECO:0000256" key="3">
    <source>
        <dbReference type="ARBA" id="ARBA00022448"/>
    </source>
</evidence>
<dbReference type="GO" id="GO:0015031">
    <property type="term" value="P:protein transport"/>
    <property type="evidence" value="ECO:0007669"/>
    <property type="project" value="UniProtKB-KW"/>
</dbReference>
<feature type="transmembrane region" description="Helical" evidence="9">
    <location>
        <begin position="604"/>
        <end position="624"/>
    </location>
</feature>
<feature type="transmembrane region" description="Helical" evidence="9">
    <location>
        <begin position="511"/>
        <end position="531"/>
    </location>
</feature>
<feature type="transmembrane region" description="Helical" evidence="9">
    <location>
        <begin position="100"/>
        <end position="117"/>
    </location>
</feature>
<organism evidence="10 11">
    <name type="scientific">Heterodermia speciosa</name>
    <dbReference type="NCBI Taxonomy" id="116794"/>
    <lineage>
        <taxon>Eukaryota</taxon>
        <taxon>Fungi</taxon>
        <taxon>Dikarya</taxon>
        <taxon>Ascomycota</taxon>
        <taxon>Pezizomycotina</taxon>
        <taxon>Lecanoromycetes</taxon>
        <taxon>OSLEUM clade</taxon>
        <taxon>Lecanoromycetidae</taxon>
        <taxon>Caliciales</taxon>
        <taxon>Physciaceae</taxon>
        <taxon>Heterodermia</taxon>
    </lineage>
</organism>
<keyword evidence="7 9" id="KW-1133">Transmembrane helix</keyword>
<evidence type="ECO:0000256" key="1">
    <source>
        <dbReference type="ARBA" id="ARBA00004141"/>
    </source>
</evidence>
<evidence type="ECO:0000256" key="8">
    <source>
        <dbReference type="ARBA" id="ARBA00023136"/>
    </source>
</evidence>
<dbReference type="NCBIfam" id="TIGR00728">
    <property type="entry name" value="OPT_sfam"/>
    <property type="match status" value="1"/>
</dbReference>
<feature type="transmembrane region" description="Helical" evidence="9">
    <location>
        <begin position="69"/>
        <end position="88"/>
    </location>
</feature>
<evidence type="ECO:0000256" key="2">
    <source>
        <dbReference type="ARBA" id="ARBA00008807"/>
    </source>
</evidence>
<keyword evidence="3" id="KW-0813">Transport</keyword>
<feature type="transmembrane region" description="Helical" evidence="9">
    <location>
        <begin position="359"/>
        <end position="383"/>
    </location>
</feature>
<evidence type="ECO:0000256" key="9">
    <source>
        <dbReference type="SAM" id="Phobius"/>
    </source>
</evidence>
<name>A0A8H3PEW3_9LECA</name>
<evidence type="ECO:0000256" key="6">
    <source>
        <dbReference type="ARBA" id="ARBA00022927"/>
    </source>
</evidence>
<keyword evidence="5" id="KW-0571">Peptide transport</keyword>
<dbReference type="Pfam" id="PF03169">
    <property type="entry name" value="OPT"/>
    <property type="match status" value="1"/>
</dbReference>
<evidence type="ECO:0000256" key="7">
    <source>
        <dbReference type="ARBA" id="ARBA00022989"/>
    </source>
</evidence>
<dbReference type="InterPro" id="IPR004648">
    <property type="entry name" value="Oligpept_transpt"/>
</dbReference>
<dbReference type="PANTHER" id="PTHR22601">
    <property type="entry name" value="ISP4 LIKE PROTEIN"/>
    <property type="match status" value="1"/>
</dbReference>
<dbReference type="EMBL" id="CAJPDS010000129">
    <property type="protein sequence ID" value="CAF9939332.1"/>
    <property type="molecule type" value="Genomic_DNA"/>
</dbReference>
<dbReference type="InterPro" id="IPR004813">
    <property type="entry name" value="OPT"/>
</dbReference>
<feature type="transmembrane region" description="Helical" evidence="9">
    <location>
        <begin position="566"/>
        <end position="583"/>
    </location>
</feature>
<keyword evidence="6" id="KW-0653">Protein transport</keyword>
<evidence type="ECO:0000256" key="5">
    <source>
        <dbReference type="ARBA" id="ARBA00022856"/>
    </source>
</evidence>
<evidence type="ECO:0000256" key="4">
    <source>
        <dbReference type="ARBA" id="ARBA00022692"/>
    </source>
</evidence>
<feature type="transmembrane region" description="Helical" evidence="9">
    <location>
        <begin position="443"/>
        <end position="465"/>
    </location>
</feature>
<keyword evidence="8 9" id="KW-0472">Membrane</keyword>
<comment type="subcellular location">
    <subcellularLocation>
        <location evidence="1">Membrane</location>
        <topology evidence="1">Multi-pass membrane protein</topology>
    </subcellularLocation>
</comment>
<dbReference type="GO" id="GO:0035673">
    <property type="term" value="F:oligopeptide transmembrane transporter activity"/>
    <property type="evidence" value="ECO:0007669"/>
    <property type="project" value="InterPro"/>
</dbReference>
<protein>
    <recommendedName>
        <fullName evidence="12">OPT oligopeptide transporter protein-domain-containing protein</fullName>
    </recommendedName>
</protein>
<dbReference type="GO" id="GO:0016020">
    <property type="term" value="C:membrane"/>
    <property type="evidence" value="ECO:0007669"/>
    <property type="project" value="UniProtKB-SubCell"/>
</dbReference>
<feature type="transmembrane region" description="Helical" evidence="9">
    <location>
        <begin position="129"/>
        <end position="147"/>
    </location>
</feature>
<evidence type="ECO:0000313" key="11">
    <source>
        <dbReference type="Proteomes" id="UP000664521"/>
    </source>
</evidence>
<accession>A0A8H3PEW3</accession>
<dbReference type="Proteomes" id="UP000664521">
    <property type="component" value="Unassembled WGS sequence"/>
</dbReference>
<gene>
    <name evidence="10" type="ORF">HETSPECPRED_001554</name>
</gene>
<feature type="transmembrane region" description="Helical" evidence="9">
    <location>
        <begin position="275"/>
        <end position="295"/>
    </location>
</feature>
<dbReference type="AlphaFoldDB" id="A0A8H3PEW3"/>
<sequence>MIRWMGSLMAKHIPNQQISVFGFDCDLNPGPWNPKEHALILVAFWGSSYTAGGLGPLSAMELYYGKKMGTGWAILFLMTTQLLGYGFAGLYRDVLVRPPQIYYPGVLPIVSLLNAMHRDPSTTSNIMRFFWVVAVGAFVYGWLPSLVWPMLGSLPLLCWAGAGNWKAFLMGSGTYGFGLFDVSLDWNYISFFAPLYTPLWANANRFAGAAFVCWLVYPIMYFVDASGSQRFPAMSTDTWDESGDKYNISFILNPDSTLNHTALALYSAPYWSGSYAMHFFWGFAASTAIIVFAILHHGKLIFASLWSNRHLKRSDDSDPYVQLMAHAPRVPHSWYIALLVTCLAVAIAQLYGGEMQLPWWGLLLIAGISAVFTLPSGILFGIANMQISVENLSELIAGTLFAGKPMAVLTCMVYGRQILAQCLNMVSDLKFAFYMKIPERHVFYAQVYGTMLGPFVNYACMRLIIESQGPEMLTDNPSGAWAAPRTRNYYSLSVIWGILGPKTIFGTDSPYRWIILGLVVGPAFVFLWWALRKRLGPTRKCVDHINPVIILNGAASFPIFPTTNLMTSFLVALFFMGYVYRYFPAWWSKCNYVLGAGLDCGTQMVQLAVLLVINLPGITMPYWWGNDPVAVDRCFPPEGLPSKF</sequence>
<proteinExistence type="inferred from homology"/>
<feature type="transmembrane region" description="Helical" evidence="9">
    <location>
        <begin position="206"/>
        <end position="223"/>
    </location>
</feature>
<evidence type="ECO:0000313" key="10">
    <source>
        <dbReference type="EMBL" id="CAF9939332.1"/>
    </source>
</evidence>
<feature type="transmembrane region" description="Helical" evidence="9">
    <location>
        <begin position="167"/>
        <end position="186"/>
    </location>
</feature>
<dbReference type="OrthoDB" id="9986677at2759"/>